<dbReference type="InterPro" id="IPR040836">
    <property type="entry name" value="SAVED"/>
</dbReference>
<feature type="domain" description="SMODS-associated and fused to various effectors" evidence="1">
    <location>
        <begin position="208"/>
        <end position="395"/>
    </location>
</feature>
<organism evidence="2">
    <name type="scientific">Actinoplanes campanulatus</name>
    <dbReference type="NCBI Taxonomy" id="113559"/>
    <lineage>
        <taxon>Bacteria</taxon>
        <taxon>Bacillati</taxon>
        <taxon>Actinomycetota</taxon>
        <taxon>Actinomycetes</taxon>
        <taxon>Micromonosporales</taxon>
        <taxon>Micromonosporaceae</taxon>
        <taxon>Actinoplanes</taxon>
    </lineage>
</organism>
<dbReference type="EMBL" id="BOMF01000128">
    <property type="protein sequence ID" value="GID49517.1"/>
    <property type="molecule type" value="Genomic_DNA"/>
</dbReference>
<reference evidence="2" key="1">
    <citation type="submission" date="2021-01" db="EMBL/GenBank/DDBJ databases">
        <title>Whole genome shotgun sequence of Actinoplanes capillaceus NBRC 16408.</title>
        <authorList>
            <person name="Komaki H."/>
            <person name="Tamura T."/>
        </authorList>
    </citation>
    <scope>NUCLEOTIDE SEQUENCE [LARGE SCALE GENOMIC DNA]</scope>
    <source>
        <strain evidence="2">NBRC 16408</strain>
    </source>
</reference>
<accession>A0ABQ3WTH2</accession>
<gene>
    <name evidence="2" type="ORF">Aca07nite_67920</name>
</gene>
<proteinExistence type="predicted"/>
<name>A0ABQ3WTH2_9ACTN</name>
<sequence length="398" mass="43819">MSDPADTIRLVASKQARDTSVKRGDIKEPVRLALWARAAGCCVMCSTVLLGTRTYLHSVLAGELAHNIGATATKGSPRGLAENVTDREAEENLLLLCHACHRLIDDEDHVAYFTPERLRELKKRHEDRIRVAATSGGMRRTAALRVGGLVRGVTAMASQRQTADALLADGYLGLVDSRWQGDFLCRIAGDPNRSTYWRAAQEEIDATLRLVEQSVASGEVEHVSIFAIAPIPLLVYLGSRLDDKTDTQLYQKHRDGDQGWRWDANGSIHDFLSAADVKATSDSEAVLAVSLTAQIQRSNLPDPLQSLPYFEIRPTAERFGPSLFSHPQTLRNFAGRWRALLAEVERSCPSATTWHLIAAAPITAAIEMGRALMRGAQPPTKVYERQNDTYTPVVQVNS</sequence>
<comment type="caution">
    <text evidence="2">The sequence shown here is derived from an EMBL/GenBank/DDBJ whole genome shotgun (WGS) entry which is preliminary data.</text>
</comment>
<protein>
    <recommendedName>
        <fullName evidence="1">SMODS-associated and fused to various effectors domain-containing protein</fullName>
    </recommendedName>
</protein>
<evidence type="ECO:0000313" key="2">
    <source>
        <dbReference type="EMBL" id="GID49517.1"/>
    </source>
</evidence>
<dbReference type="NCBIfam" id="NF033611">
    <property type="entry name" value="SAVED"/>
    <property type="match status" value="1"/>
</dbReference>
<evidence type="ECO:0000259" key="1">
    <source>
        <dbReference type="Pfam" id="PF18145"/>
    </source>
</evidence>
<dbReference type="Pfam" id="PF18145">
    <property type="entry name" value="SAVED"/>
    <property type="match status" value="1"/>
</dbReference>